<protein>
    <submittedName>
        <fullName evidence="1">Uncharacterized protein</fullName>
    </submittedName>
</protein>
<dbReference type="EMBL" id="LGST01000035">
    <property type="protein sequence ID" value="KND98120.1"/>
    <property type="molecule type" value="Genomic_DNA"/>
</dbReference>
<organism evidence="1 2">
    <name type="scientific">Candidozyma auris</name>
    <name type="common">Yeast</name>
    <name type="synonym">Candida auris</name>
    <dbReference type="NCBI Taxonomy" id="498019"/>
    <lineage>
        <taxon>Eukaryota</taxon>
        <taxon>Fungi</taxon>
        <taxon>Dikarya</taxon>
        <taxon>Ascomycota</taxon>
        <taxon>Saccharomycotina</taxon>
        <taxon>Pichiomycetes</taxon>
        <taxon>Metschnikowiaceae</taxon>
        <taxon>Candidozyma</taxon>
    </lineage>
</organism>
<accession>A0A0L0NWU9</accession>
<evidence type="ECO:0000313" key="1">
    <source>
        <dbReference type="EMBL" id="KND98120.1"/>
    </source>
</evidence>
<gene>
    <name evidence="1" type="ORF">QG37_05104</name>
</gene>
<comment type="caution">
    <text evidence="1">The sequence shown here is derived from an EMBL/GenBank/DDBJ whole genome shotgun (WGS) entry which is preliminary data.</text>
</comment>
<sequence>MKVVCAVNQGLQPTINTYLKRFEQGRLNIINRNNYILSDISRLSRNFQIFCTAAIDLSYFAGELSTSVGTQGNHRAPYNAWKGYDIVKNELIYSFG</sequence>
<evidence type="ECO:0000313" key="2">
    <source>
        <dbReference type="Proteomes" id="UP000037122"/>
    </source>
</evidence>
<dbReference type="Proteomes" id="UP000037122">
    <property type="component" value="Unassembled WGS sequence"/>
</dbReference>
<dbReference type="VEuPathDB" id="FungiDB:QG37_05104"/>
<name>A0A0L0NWU9_CANAR</name>
<reference evidence="2" key="1">
    <citation type="journal article" date="2015" name="BMC Genomics">
        <title>Draft genome of a commonly misdiagnosed multidrug resistant pathogen Candida auris.</title>
        <authorList>
            <person name="Chatterjee S."/>
            <person name="Alampalli S.V."/>
            <person name="Nageshan R.K."/>
            <person name="Chettiar S.T."/>
            <person name="Joshi S."/>
            <person name="Tatu U.S."/>
        </authorList>
    </citation>
    <scope>NUCLEOTIDE SEQUENCE [LARGE SCALE GENOMIC DNA]</scope>
    <source>
        <strain evidence="2">6684</strain>
    </source>
</reference>
<proteinExistence type="predicted"/>
<dbReference type="AlphaFoldDB" id="A0A0L0NWU9"/>